<dbReference type="EMBL" id="JATAAI010000041">
    <property type="protein sequence ID" value="KAK1734129.1"/>
    <property type="molecule type" value="Genomic_DNA"/>
</dbReference>
<keyword evidence="2" id="KW-1185">Reference proteome</keyword>
<organism evidence="1 2">
    <name type="scientific">Skeletonema marinoi</name>
    <dbReference type="NCBI Taxonomy" id="267567"/>
    <lineage>
        <taxon>Eukaryota</taxon>
        <taxon>Sar</taxon>
        <taxon>Stramenopiles</taxon>
        <taxon>Ochrophyta</taxon>
        <taxon>Bacillariophyta</taxon>
        <taxon>Coscinodiscophyceae</taxon>
        <taxon>Thalassiosirophycidae</taxon>
        <taxon>Thalassiosirales</taxon>
        <taxon>Skeletonemataceae</taxon>
        <taxon>Skeletonema</taxon>
        <taxon>Skeletonema marinoi-dohrnii complex</taxon>
    </lineage>
</organism>
<dbReference type="InterPro" id="IPR011990">
    <property type="entry name" value="TPR-like_helical_dom_sf"/>
</dbReference>
<dbReference type="PANTHER" id="PTHR43642:SF1">
    <property type="entry name" value="HYBRID SIGNAL TRANSDUCTION HISTIDINE KINASE G"/>
    <property type="match status" value="1"/>
</dbReference>
<reference evidence="1" key="1">
    <citation type="submission" date="2023-06" db="EMBL/GenBank/DDBJ databases">
        <title>Survivors Of The Sea: Transcriptome response of Skeletonema marinoi to long-term dormancy.</title>
        <authorList>
            <person name="Pinder M.I.M."/>
            <person name="Kourtchenko O."/>
            <person name="Robertson E.K."/>
            <person name="Larsson T."/>
            <person name="Maumus F."/>
            <person name="Osuna-Cruz C.M."/>
            <person name="Vancaester E."/>
            <person name="Stenow R."/>
            <person name="Vandepoele K."/>
            <person name="Ploug H."/>
            <person name="Bruchert V."/>
            <person name="Godhe A."/>
            <person name="Topel M."/>
        </authorList>
    </citation>
    <scope>NUCLEOTIDE SEQUENCE</scope>
    <source>
        <strain evidence="1">R05AC</strain>
    </source>
</reference>
<sequence length="593" mass="67416">MGEAPRARITAQNTLTTWHADRLYGAMVILVDDEQAVVVANLNLDAGKIAMNMSDFFLAHSFFNYGISYLRRGHWDEHYHLSLELFNLAAKCALMNAEHDSVKTITEQIMRNAKCFGDKFEAISVTITLLNWSGNVFAAVALIHSSLSTLKEELPSVAFIIDQYLGNMRAQLAVLSDDTLLSYPAMLNPSNSKFLAVELLAKLYTSLTVIRERDAMPIIPLKIIEISLTCGMSPHSPSAFAQYGNYLALIRYEFEEGYRYVKLALSLMKKIPSRAHDGSIMFFSNHTKLYVEPMQSSIECYLDARKASLKSGNPYANACAYVYNNLCLWSGKELNAVVIAMKEARKETKYHKNFGVLALMQPMLRIALRLMGQSDAPATQQDNLTNDFDEICNDGGNTGKYAIQSHTIFFVRLSEALIFRELDKAMEAAEKYFSVNESVGRYFTISTPNMFFRRFYSGLVSFWAARETNVNKESERWRKRGVDCKDEIEKLSFSASTWNFQNKAYLLQAEEQFCTRNYEMAETLYDAAISSSKTHKFVNEEALSNELAGHFYLETGRRNKSVHYLTRAFEKYNEWGAVAKANSLMLYLDVNER</sequence>
<gene>
    <name evidence="1" type="ORF">QTG54_015132</name>
</gene>
<accession>A0AAD9D5V5</accession>
<proteinExistence type="predicted"/>
<evidence type="ECO:0000313" key="1">
    <source>
        <dbReference type="EMBL" id="KAK1734129.1"/>
    </source>
</evidence>
<dbReference type="SUPFAM" id="SSF48452">
    <property type="entry name" value="TPR-like"/>
    <property type="match status" value="1"/>
</dbReference>
<name>A0AAD9D5V5_9STRA</name>
<protein>
    <submittedName>
        <fullName evidence="1">ATPase</fullName>
    </submittedName>
</protein>
<comment type="caution">
    <text evidence="1">The sequence shown here is derived from an EMBL/GenBank/DDBJ whole genome shotgun (WGS) entry which is preliminary data.</text>
</comment>
<dbReference type="PANTHER" id="PTHR43642">
    <property type="entry name" value="HYBRID SIGNAL TRANSDUCTION HISTIDINE KINASE G"/>
    <property type="match status" value="1"/>
</dbReference>
<dbReference type="AlphaFoldDB" id="A0AAD9D5V5"/>
<dbReference type="Proteomes" id="UP001224775">
    <property type="component" value="Unassembled WGS sequence"/>
</dbReference>
<dbReference type="InterPro" id="IPR053159">
    <property type="entry name" value="Hybrid_Histidine_Kinase"/>
</dbReference>
<evidence type="ECO:0000313" key="2">
    <source>
        <dbReference type="Proteomes" id="UP001224775"/>
    </source>
</evidence>